<sequence length="385" mass="40574">MINIIKTAIITIVISFISGLLLDYYKNLAPRILCTIGNGIPMAINNKRIFAYIITVSNVSNKIIHELNLNIQSSQNNLKITDAKITKGLKFDSSIKDNILDVYIPFLSNGDKFSVTLYVENQYAVPSKPVIIIRSPENFKRINSIEQNGILSLLFNIPKNINQAISKIMKKNEATVPNKKDDLTKVINKASGAEKTTNKESREIIHKNKKSSKNKRAMIIIVSIILVMIVGVLGKSYLKGKSTNTITPAVKTTVHKQSTDTTGSTGGTNKNTDTNTSTDGTTGNTDSKSSTDGTTGNTDSKSSTGESTGNTGSNSSTSGATGNTDSKSSTGGTTGNTDSKSSTGETTGNTNSNSSTGGSTGNTNSNSSTGGSTGNTGGTTENTGN</sequence>
<comment type="caution">
    <text evidence="3">The sequence shown here is derived from an EMBL/GenBank/DDBJ whole genome shotgun (WGS) entry which is preliminary data.</text>
</comment>
<evidence type="ECO:0000313" key="3">
    <source>
        <dbReference type="EMBL" id="MEY8001266.1"/>
    </source>
</evidence>
<feature type="compositionally biased region" description="Low complexity" evidence="1">
    <location>
        <begin position="259"/>
        <end position="370"/>
    </location>
</feature>
<name>A0ABV4BR53_9CLOT</name>
<dbReference type="EMBL" id="JBGEWD010000015">
    <property type="protein sequence ID" value="MEY8001266.1"/>
    <property type="molecule type" value="Genomic_DNA"/>
</dbReference>
<accession>A0ABV4BR53</accession>
<feature type="transmembrane region" description="Helical" evidence="2">
    <location>
        <begin position="6"/>
        <end position="25"/>
    </location>
</feature>
<protein>
    <submittedName>
        <fullName evidence="3">Uncharacterized protein</fullName>
    </submittedName>
</protein>
<feature type="transmembrane region" description="Helical" evidence="2">
    <location>
        <begin position="217"/>
        <end position="238"/>
    </location>
</feature>
<organism evidence="3 4">
    <name type="scientific">Clostridium moutaii</name>
    <dbReference type="NCBI Taxonomy" id="3240932"/>
    <lineage>
        <taxon>Bacteria</taxon>
        <taxon>Bacillati</taxon>
        <taxon>Bacillota</taxon>
        <taxon>Clostridia</taxon>
        <taxon>Eubacteriales</taxon>
        <taxon>Clostridiaceae</taxon>
        <taxon>Clostridium</taxon>
    </lineage>
</organism>
<reference evidence="3 4" key="1">
    <citation type="submission" date="2024-08" db="EMBL/GenBank/DDBJ databases">
        <title>Clostridium lapicellarii sp. nov., and Clostridium renhuaiense sp. nov., two species isolated from the mud in a fermentation cellar used for producing sauce-flavour Chinese liquors.</title>
        <authorList>
            <person name="Yang F."/>
            <person name="Wang H."/>
            <person name="Chen L.Q."/>
            <person name="Zhou N."/>
            <person name="Lu J.J."/>
            <person name="Pu X.X."/>
            <person name="Wan B."/>
            <person name="Wang L."/>
            <person name="Liu S.J."/>
        </authorList>
    </citation>
    <scope>NUCLEOTIDE SEQUENCE [LARGE SCALE GENOMIC DNA]</scope>
    <source>
        <strain evidence="3 4">MT-5</strain>
    </source>
</reference>
<feature type="region of interest" description="Disordered" evidence="1">
    <location>
        <begin position="254"/>
        <end position="385"/>
    </location>
</feature>
<evidence type="ECO:0000256" key="2">
    <source>
        <dbReference type="SAM" id="Phobius"/>
    </source>
</evidence>
<keyword evidence="4" id="KW-1185">Reference proteome</keyword>
<dbReference type="RefSeq" id="WP_369705158.1">
    <property type="nucleotide sequence ID" value="NZ_JBGEWD010000015.1"/>
</dbReference>
<proteinExistence type="predicted"/>
<evidence type="ECO:0000313" key="4">
    <source>
        <dbReference type="Proteomes" id="UP001564657"/>
    </source>
</evidence>
<keyword evidence="2" id="KW-1133">Transmembrane helix</keyword>
<gene>
    <name evidence="3" type="ORF">AB8U03_13875</name>
</gene>
<keyword evidence="2" id="KW-0812">Transmembrane</keyword>
<dbReference type="Proteomes" id="UP001564657">
    <property type="component" value="Unassembled WGS sequence"/>
</dbReference>
<keyword evidence="2" id="KW-0472">Membrane</keyword>
<evidence type="ECO:0000256" key="1">
    <source>
        <dbReference type="SAM" id="MobiDB-lite"/>
    </source>
</evidence>